<feature type="domain" description="Kinesin motor" evidence="7">
    <location>
        <begin position="1079"/>
        <end position="1490"/>
    </location>
</feature>
<dbReference type="GO" id="GO:0003777">
    <property type="term" value="F:microtubule motor activity"/>
    <property type="evidence" value="ECO:0007669"/>
    <property type="project" value="InterPro"/>
</dbReference>
<feature type="coiled-coil region" evidence="5">
    <location>
        <begin position="1563"/>
        <end position="1597"/>
    </location>
</feature>
<dbReference type="PROSITE" id="PS00411">
    <property type="entry name" value="KINESIN_MOTOR_1"/>
    <property type="match status" value="1"/>
</dbReference>
<dbReference type="Pfam" id="PF13637">
    <property type="entry name" value="Ank_4"/>
    <property type="match status" value="1"/>
</dbReference>
<dbReference type="CDD" id="cd01368">
    <property type="entry name" value="KISc_KIF23_like"/>
    <property type="match status" value="1"/>
</dbReference>
<feature type="repeat" description="ANK" evidence="3">
    <location>
        <begin position="485"/>
        <end position="517"/>
    </location>
</feature>
<evidence type="ECO:0000256" key="2">
    <source>
        <dbReference type="ARBA" id="ARBA00022840"/>
    </source>
</evidence>
<comment type="caution">
    <text evidence="9">The sequence shown here is derived from an EMBL/GenBank/DDBJ whole genome shotgun (WGS) entry which is preliminary data.</text>
</comment>
<evidence type="ECO:0000259" key="7">
    <source>
        <dbReference type="PROSITE" id="PS50067"/>
    </source>
</evidence>
<dbReference type="InterPro" id="IPR032384">
    <property type="entry name" value="Kif23_Arf-bd"/>
</dbReference>
<dbReference type="InterPro" id="IPR037191">
    <property type="entry name" value="VPS9_dom_sf"/>
</dbReference>
<dbReference type="GO" id="GO:0005769">
    <property type="term" value="C:early endosome"/>
    <property type="evidence" value="ECO:0007669"/>
    <property type="project" value="TreeGrafter"/>
</dbReference>
<dbReference type="PROSITE" id="PS50088">
    <property type="entry name" value="ANK_REPEAT"/>
    <property type="match status" value="7"/>
</dbReference>
<evidence type="ECO:0000256" key="3">
    <source>
        <dbReference type="PROSITE-ProRule" id="PRU00023"/>
    </source>
</evidence>
<gene>
    <name evidence="9" type="ORF">DBV15_05339</name>
</gene>
<keyword evidence="4" id="KW-0505">Motor protein</keyword>
<keyword evidence="2 4" id="KW-0067">ATP-binding</keyword>
<dbReference type="SUPFAM" id="SSF109993">
    <property type="entry name" value="VPS9 domain"/>
    <property type="match status" value="1"/>
</dbReference>
<keyword evidence="3" id="KW-0040">ANK repeat</keyword>
<evidence type="ECO:0000259" key="8">
    <source>
        <dbReference type="PROSITE" id="PS51205"/>
    </source>
</evidence>
<dbReference type="SMART" id="SM00129">
    <property type="entry name" value="KISc"/>
    <property type="match status" value="1"/>
</dbReference>
<dbReference type="GO" id="GO:0048812">
    <property type="term" value="P:neuron projection morphogenesis"/>
    <property type="evidence" value="ECO:0007669"/>
    <property type="project" value="TreeGrafter"/>
</dbReference>
<feature type="coiled-coil region" evidence="5">
    <location>
        <begin position="1633"/>
        <end position="1660"/>
    </location>
</feature>
<protein>
    <recommendedName>
        <fullName evidence="11">Kinesin-like protein KIF23</fullName>
    </recommendedName>
</protein>
<dbReference type="GO" id="GO:0030133">
    <property type="term" value="C:transport vesicle"/>
    <property type="evidence" value="ECO:0007669"/>
    <property type="project" value="TreeGrafter"/>
</dbReference>
<dbReference type="CDD" id="cd22885">
    <property type="entry name" value="ANKRD27_zf1"/>
    <property type="match status" value="1"/>
</dbReference>
<dbReference type="Proteomes" id="UP000310200">
    <property type="component" value="Unassembled WGS sequence"/>
</dbReference>
<evidence type="ECO:0000256" key="1">
    <source>
        <dbReference type="ARBA" id="ARBA00022741"/>
    </source>
</evidence>
<dbReference type="InterPro" id="IPR051248">
    <property type="entry name" value="UPF0507/Ank_repeat_27"/>
</dbReference>
<feature type="domain" description="VPS9" evidence="8">
    <location>
        <begin position="268"/>
        <end position="404"/>
    </location>
</feature>
<dbReference type="Gene3D" id="1.25.40.20">
    <property type="entry name" value="Ankyrin repeat-containing domain"/>
    <property type="match status" value="4"/>
</dbReference>
<feature type="repeat" description="ANK" evidence="3">
    <location>
        <begin position="551"/>
        <end position="572"/>
    </location>
</feature>
<dbReference type="GO" id="GO:0000149">
    <property type="term" value="F:SNARE binding"/>
    <property type="evidence" value="ECO:0007669"/>
    <property type="project" value="TreeGrafter"/>
</dbReference>
<feature type="repeat" description="ANK" evidence="3">
    <location>
        <begin position="590"/>
        <end position="622"/>
    </location>
</feature>
<dbReference type="GO" id="GO:0008017">
    <property type="term" value="F:microtubule binding"/>
    <property type="evidence" value="ECO:0007669"/>
    <property type="project" value="InterPro"/>
</dbReference>
<dbReference type="Gene3D" id="1.20.1050.80">
    <property type="entry name" value="VPS9 domain"/>
    <property type="match status" value="1"/>
</dbReference>
<evidence type="ECO:0000256" key="6">
    <source>
        <dbReference type="SAM" id="MobiDB-lite"/>
    </source>
</evidence>
<dbReference type="PROSITE" id="PS51205">
    <property type="entry name" value="VPS9"/>
    <property type="match status" value="1"/>
</dbReference>
<dbReference type="Gene3D" id="3.40.850.10">
    <property type="entry name" value="Kinesin motor domain"/>
    <property type="match status" value="1"/>
</dbReference>
<comment type="similarity">
    <text evidence="4">Belongs to the TRAFAC class myosin-kinesin ATPase superfamily. Kinesin family.</text>
</comment>
<dbReference type="PROSITE" id="PS50297">
    <property type="entry name" value="ANK_REP_REGION"/>
    <property type="match status" value="7"/>
</dbReference>
<dbReference type="InterPro" id="IPR002110">
    <property type="entry name" value="Ankyrin_rpt"/>
</dbReference>
<feature type="repeat" description="ANK" evidence="3">
    <location>
        <begin position="769"/>
        <end position="801"/>
    </location>
</feature>
<dbReference type="InterPro" id="IPR001752">
    <property type="entry name" value="Kinesin_motor_dom"/>
</dbReference>
<sequence>RFADDIDTGRDSCVDSLHRLPRDTHPCCRSPIMNAGYDEDLSENRFLQALRDEHSAMFLRAVQEGWIICVPRSDSFASRRLQENEVNAHILVPGQDLSVARFSSLSGREILLEDQVLHVNHNDVEQYSSRLLFEEIFYSDDLRKYRRPLEASMCVSDNCVSVITNLQEAVNFLQAELPDRQLRDDFEAKIKDFLYVNKNLERKPLQAQRDLVHELYASCLEMLLENASLRERAPGNKQYQWNVRVSLETYVLYALRDVLLKSLSACTAIEDANLNKIIRNLDGIQLSDLRVRSDLQSRVHGGKVELSRLDCFVTVLGKIECLRRTVNYVSRGTSSSVTSDDLLPVLVFLVVNAGLSNWTAQLCFMRQFRLSTSSAYEADETGFLITSLEAAIMHIKSGVIYGEEKCANNLEKYGQLMDQSERSSVGYLFACIKNGNLSEVKRILTYDGFNQVNDVTLCHPLCTCASCERNWTRQRDLKAYPKDDKGLTPLHVSVLHDQIVIVDHLLDRDTDINAVDSNGMTALHYACIKGHQNILLLLLHANANPAVTDSRGNTPLHLAVDRGHESCVKALLYLSEHMRMPVNVSVANDNGDTPLHLAARWGYCAIVDILLEYGASCKITNKKGQSPSMVTYSETIAESLRCNATSSNICDDVALSQRRVLAQPRQSVPFQQRRWATLENKSLSHPKSYANAMQHRMMDKLFAAITDGDVCLACYYLGLEVYRERPPGARANLCHHPLCDCERCSAIGEGKLEQRQRQRALTINACNGLGETALHVASATGRTRMVQLLLDAGANVNVTTRPEGRTPLHLACLNDRVDAAKLLLNCATCDVDAKDHNGDTPLHLATVAGNVKSVGLLIRHGACTNVRNLQNRTPLRQAEERLSLVFSANRTGILKILKQNSAQPTTAHYCVWGLCESSQYCCDENVCCSYRDYDIWITVVIIAGVVIGMILAGTCLYYNLCRIYLYLQKRYYGISSVSMPSEFDSDGKSIKLSFHDLFTVHTIELYSGWAKSSTSDVTFSVITLSSRNEELLSQLLQHSLNRRKKSGSTYIIMKPARPKTPARKPIGRPKGSNMIPTDPVQVYCRLRPMQSTKDVSCMRVTSDTTVVITPPESSANFRTTTSKEIQTTFSYVFTPDVKQGKIFETVALPLVENLIHGRNGLLFTYGVTGSGKTYTMTGELQDAGIMPRCLDVIFNTIATYQTKKFVFKPDKLNGFDVQSEVDAMQDRSQELLQRTGRPGKRRKVDSDGDSNPTVAHERNESQSVAVDTDNVYAVFVTYVEIYNNSVYDLLDEDDIRNNRTLQSKLVREDGNKNMYVHAVTEVEVKSAGEAFELFQRGQRKRRVAHTEMNAESSRSHSVFTIRLVQARLDPEGEYVMQYKPDVCVSQLSLVDLAGSERTNSAKTTGQRLREAGNINNSLMTLRSCLEILRENQTRGTNKMVPYRDSKLTQLFKNYFDGEGQVRMIVCVNPRADDYDETIQVMKFAEMTQEVHITRSNPVKFDLGLTPGRRQVNKIKETRGKLERGRVEAVDLNIDIGPMYSLFGRFPQLETITSDNDQVILSLIQFLEQRINKRNMLRADLQKKQEDFRRILRGIEQENGSLKSEVVMLKNVNTHQEKKISALEGHLCKTETKINILSRELNNANDMVRNLQQEVRDRELALNQRSIDKQRVKQRYNTKMRVETNKLTRELEIKLHQEREQLQNQMKLQEDKLRQVKQIVGDNNINPASSRDQAPELTTRVVSPDRDRISRKVAYYDRIAVSNPRYRRSQSADRWIDHRPQTLVPIGTVLQPLMQRRRSVTQLTSPKEITDGASRYCLVAQEHDTDGELETKLYKGDILPTSGGGAQVVFNDMECLKQSSPKARKRTGPREEGMDQVDISTSTETKRPRMYVGEGMDLVMT</sequence>
<dbReference type="GO" id="GO:0097422">
    <property type="term" value="C:tubular endosome"/>
    <property type="evidence" value="ECO:0007669"/>
    <property type="project" value="TreeGrafter"/>
</dbReference>
<dbReference type="Pfam" id="PF02204">
    <property type="entry name" value="VPS9"/>
    <property type="match status" value="1"/>
</dbReference>
<feature type="coiled-coil region" evidence="5">
    <location>
        <begin position="1687"/>
        <end position="1718"/>
    </location>
</feature>
<dbReference type="SUPFAM" id="SSF48403">
    <property type="entry name" value="Ankyrin repeat"/>
    <property type="match status" value="2"/>
</dbReference>
<dbReference type="GO" id="GO:0043005">
    <property type="term" value="C:neuron projection"/>
    <property type="evidence" value="ECO:0007669"/>
    <property type="project" value="TreeGrafter"/>
</dbReference>
<feature type="non-terminal residue" evidence="9">
    <location>
        <position position="1"/>
    </location>
</feature>
<feature type="repeat" description="ANK" evidence="3">
    <location>
        <begin position="803"/>
        <end position="825"/>
    </location>
</feature>
<feature type="region of interest" description="Disordered" evidence="6">
    <location>
        <begin position="1231"/>
        <end position="1262"/>
    </location>
</feature>
<dbReference type="EMBL" id="QBLH01000271">
    <property type="protein sequence ID" value="TGZ56896.1"/>
    <property type="molecule type" value="Genomic_DNA"/>
</dbReference>
<feature type="region of interest" description="Disordered" evidence="6">
    <location>
        <begin position="1856"/>
        <end position="1883"/>
    </location>
</feature>
<dbReference type="PROSITE" id="PS50067">
    <property type="entry name" value="KINESIN_MOTOR_2"/>
    <property type="match status" value="1"/>
</dbReference>
<evidence type="ECO:0008006" key="11">
    <source>
        <dbReference type="Google" id="ProtNLM"/>
    </source>
</evidence>
<dbReference type="GO" id="GO:0005886">
    <property type="term" value="C:plasma membrane"/>
    <property type="evidence" value="ECO:0007669"/>
    <property type="project" value="TreeGrafter"/>
</dbReference>
<dbReference type="GO" id="GO:0007018">
    <property type="term" value="P:microtubule-based movement"/>
    <property type="evidence" value="ECO:0007669"/>
    <property type="project" value="InterPro"/>
</dbReference>
<dbReference type="InterPro" id="IPR027417">
    <property type="entry name" value="P-loop_NTPase"/>
</dbReference>
<dbReference type="STRING" id="300112.A0A4S2L3V7"/>
<dbReference type="InterPro" id="IPR003123">
    <property type="entry name" value="VPS9"/>
</dbReference>
<feature type="non-terminal residue" evidence="9">
    <location>
        <position position="1900"/>
    </location>
</feature>
<dbReference type="PRINTS" id="PR00380">
    <property type="entry name" value="KINESINHEAVY"/>
</dbReference>
<evidence type="ECO:0000256" key="5">
    <source>
        <dbReference type="SAM" id="Coils"/>
    </source>
</evidence>
<dbReference type="InterPro" id="IPR036770">
    <property type="entry name" value="Ankyrin_rpt-contain_sf"/>
</dbReference>
<dbReference type="InterPro" id="IPR019821">
    <property type="entry name" value="Kinesin_motor_CS"/>
</dbReference>
<feature type="binding site" evidence="4">
    <location>
        <begin position="1166"/>
        <end position="1173"/>
    </location>
    <ligand>
        <name>ATP</name>
        <dbReference type="ChEBI" id="CHEBI:30616"/>
    </ligand>
</feature>
<keyword evidence="1 4" id="KW-0547">Nucleotide-binding</keyword>
<dbReference type="GO" id="GO:0005085">
    <property type="term" value="F:guanyl-nucleotide exchange factor activity"/>
    <property type="evidence" value="ECO:0007669"/>
    <property type="project" value="TreeGrafter"/>
</dbReference>
<evidence type="ECO:0000313" key="9">
    <source>
        <dbReference type="EMBL" id="TGZ56896.1"/>
    </source>
</evidence>
<proteinExistence type="inferred from homology"/>
<dbReference type="Pfam" id="PF00023">
    <property type="entry name" value="Ank"/>
    <property type="match status" value="1"/>
</dbReference>
<dbReference type="GO" id="GO:0005770">
    <property type="term" value="C:late endosome"/>
    <property type="evidence" value="ECO:0007669"/>
    <property type="project" value="TreeGrafter"/>
</dbReference>
<reference evidence="9 10" key="1">
    <citation type="journal article" date="2019" name="Philos. Trans. R. Soc. Lond., B, Biol. Sci.">
        <title>Ant behaviour and brain gene expression of defending hosts depend on the ecological success of the intruding social parasite.</title>
        <authorList>
            <person name="Kaur R."/>
            <person name="Stoldt M."/>
            <person name="Jongepier E."/>
            <person name="Feldmeyer B."/>
            <person name="Menzel F."/>
            <person name="Bornberg-Bauer E."/>
            <person name="Foitzik S."/>
        </authorList>
    </citation>
    <scope>NUCLEOTIDE SEQUENCE [LARGE SCALE GENOMIC DNA]</scope>
    <source>
        <tissue evidence="9">Whole body</tissue>
    </source>
</reference>
<organism evidence="9 10">
    <name type="scientific">Temnothorax longispinosus</name>
    <dbReference type="NCBI Taxonomy" id="300112"/>
    <lineage>
        <taxon>Eukaryota</taxon>
        <taxon>Metazoa</taxon>
        <taxon>Ecdysozoa</taxon>
        <taxon>Arthropoda</taxon>
        <taxon>Hexapoda</taxon>
        <taxon>Insecta</taxon>
        <taxon>Pterygota</taxon>
        <taxon>Neoptera</taxon>
        <taxon>Endopterygota</taxon>
        <taxon>Hymenoptera</taxon>
        <taxon>Apocrita</taxon>
        <taxon>Aculeata</taxon>
        <taxon>Formicoidea</taxon>
        <taxon>Formicidae</taxon>
        <taxon>Myrmicinae</taxon>
        <taxon>Temnothorax</taxon>
    </lineage>
</organism>
<dbReference type="InterPro" id="IPR036961">
    <property type="entry name" value="Kinesin_motor_dom_sf"/>
</dbReference>
<keyword evidence="10" id="KW-1185">Reference proteome</keyword>
<keyword evidence="5" id="KW-0175">Coiled coil</keyword>
<dbReference type="Pfam" id="PF00225">
    <property type="entry name" value="Kinesin"/>
    <property type="match status" value="1"/>
</dbReference>
<dbReference type="PANTHER" id="PTHR24170:SF2">
    <property type="entry name" value="ANKYRIN REPEAT DOMAIN-CONTAINING PROTEIN 27"/>
    <property type="match status" value="1"/>
</dbReference>
<dbReference type="GO" id="GO:0045022">
    <property type="term" value="P:early endosome to late endosome transport"/>
    <property type="evidence" value="ECO:0007669"/>
    <property type="project" value="TreeGrafter"/>
</dbReference>
<dbReference type="Gene3D" id="2.60.40.4330">
    <property type="entry name" value="Kinesin-like protein Kif23, Arf6-interacting domain"/>
    <property type="match status" value="1"/>
</dbReference>
<dbReference type="PRINTS" id="PR01415">
    <property type="entry name" value="ANKYRIN"/>
</dbReference>
<dbReference type="PANTHER" id="PTHR24170">
    <property type="entry name" value="ANKYRIN REPEAT DOMAIN-CONTAINING PROTEIN 27"/>
    <property type="match status" value="1"/>
</dbReference>
<evidence type="ECO:0000256" key="4">
    <source>
        <dbReference type="PROSITE-ProRule" id="PRU00283"/>
    </source>
</evidence>
<evidence type="ECO:0000313" key="10">
    <source>
        <dbReference type="Proteomes" id="UP000310200"/>
    </source>
</evidence>
<dbReference type="Pfam" id="PF12796">
    <property type="entry name" value="Ank_2"/>
    <property type="match status" value="2"/>
</dbReference>
<dbReference type="GO" id="GO:0005524">
    <property type="term" value="F:ATP binding"/>
    <property type="evidence" value="ECO:0007669"/>
    <property type="project" value="UniProtKB-UniRule"/>
</dbReference>
<dbReference type="Pfam" id="PF16540">
    <property type="entry name" value="MKLP1_Arf_bdg"/>
    <property type="match status" value="1"/>
</dbReference>
<name>A0A4S2L3V7_9HYME</name>
<feature type="repeat" description="ANK" evidence="3">
    <location>
        <begin position="837"/>
        <end position="869"/>
    </location>
</feature>
<dbReference type="InterPro" id="IPR038105">
    <property type="entry name" value="Kif23_Arf-bd_sf"/>
</dbReference>
<accession>A0A4S2L3V7</accession>
<dbReference type="SMART" id="SM00248">
    <property type="entry name" value="ANK"/>
    <property type="match status" value="7"/>
</dbReference>
<feature type="repeat" description="ANK" evidence="3">
    <location>
        <begin position="518"/>
        <end position="550"/>
    </location>
</feature>
<dbReference type="SUPFAM" id="SSF52540">
    <property type="entry name" value="P-loop containing nucleoside triphosphate hydrolases"/>
    <property type="match status" value="1"/>
</dbReference>